<dbReference type="PANTHER" id="PTHR21666">
    <property type="entry name" value="PEPTIDASE-RELATED"/>
    <property type="match status" value="1"/>
</dbReference>
<accession>A0A367YSN6</accession>
<dbReference type="GO" id="GO:0004222">
    <property type="term" value="F:metalloendopeptidase activity"/>
    <property type="evidence" value="ECO:0007669"/>
    <property type="project" value="TreeGrafter"/>
</dbReference>
<evidence type="ECO:0000259" key="2">
    <source>
        <dbReference type="Pfam" id="PF01551"/>
    </source>
</evidence>
<proteinExistence type="predicted"/>
<feature type="signal peptide" evidence="1">
    <location>
        <begin position="1"/>
        <end position="33"/>
    </location>
</feature>
<protein>
    <submittedName>
        <fullName evidence="3">M23 family peptidase</fullName>
    </submittedName>
</protein>
<dbReference type="RefSeq" id="WP_114127480.1">
    <property type="nucleotide sequence ID" value="NZ_QOUI01000009.1"/>
</dbReference>
<feature type="chain" id="PRO_5016562232" evidence="1">
    <location>
        <begin position="34"/>
        <end position="196"/>
    </location>
</feature>
<dbReference type="AlphaFoldDB" id="A0A367YSN6"/>
<dbReference type="Pfam" id="PF01551">
    <property type="entry name" value="Peptidase_M23"/>
    <property type="match status" value="1"/>
</dbReference>
<sequence length="196" mass="20416">MLISRRPLTTLAALGAAAVLALGSLLAPPAASADTNGTDQTTARPSFRVPFPCRQEWRAGTRANHRPANAVDFNRGSGNSDLGLPVKASAAGTVASVSTTAGQGYGLHIVINHGDGWSTLYAHLQAGSARVKKGDRVSATTTIANVGKTGLDPSDPAQTSHLHYEQRQGGNDVRVRFGSYALPYPGEPTLSRTRCG</sequence>
<keyword evidence="4" id="KW-1185">Reference proteome</keyword>
<evidence type="ECO:0000313" key="4">
    <source>
        <dbReference type="Proteomes" id="UP000252770"/>
    </source>
</evidence>
<dbReference type="Proteomes" id="UP000252770">
    <property type="component" value="Unassembled WGS sequence"/>
</dbReference>
<dbReference type="InterPro" id="IPR006311">
    <property type="entry name" value="TAT_signal"/>
</dbReference>
<organism evidence="3 4">
    <name type="scientific">Desertihabitans brevis</name>
    <dbReference type="NCBI Taxonomy" id="2268447"/>
    <lineage>
        <taxon>Bacteria</taxon>
        <taxon>Bacillati</taxon>
        <taxon>Actinomycetota</taxon>
        <taxon>Actinomycetes</taxon>
        <taxon>Propionibacteriales</taxon>
        <taxon>Propionibacteriaceae</taxon>
        <taxon>Desertihabitans</taxon>
    </lineage>
</organism>
<dbReference type="InterPro" id="IPR050570">
    <property type="entry name" value="Cell_wall_metabolism_enzyme"/>
</dbReference>
<dbReference type="EMBL" id="QOUI01000009">
    <property type="protein sequence ID" value="RCK68854.1"/>
    <property type="molecule type" value="Genomic_DNA"/>
</dbReference>
<gene>
    <name evidence="3" type="ORF">DT076_14680</name>
</gene>
<evidence type="ECO:0000313" key="3">
    <source>
        <dbReference type="EMBL" id="RCK68854.1"/>
    </source>
</evidence>
<feature type="domain" description="M23ase beta-sheet core" evidence="2">
    <location>
        <begin position="82"/>
        <end position="173"/>
    </location>
</feature>
<dbReference type="SUPFAM" id="SSF51261">
    <property type="entry name" value="Duplicated hybrid motif"/>
    <property type="match status" value="1"/>
</dbReference>
<reference evidence="3 4" key="1">
    <citation type="submission" date="2018-07" db="EMBL/GenBank/DDBJ databases">
        <title>Desertimonas flava gen. nov. sp. nov.</title>
        <authorList>
            <person name="Liu S."/>
        </authorList>
    </citation>
    <scope>NUCLEOTIDE SEQUENCE [LARGE SCALE GENOMIC DNA]</scope>
    <source>
        <strain evidence="3 4">16Sb5-5</strain>
    </source>
</reference>
<comment type="caution">
    <text evidence="3">The sequence shown here is derived from an EMBL/GenBank/DDBJ whole genome shotgun (WGS) entry which is preliminary data.</text>
</comment>
<dbReference type="Gene3D" id="2.70.70.10">
    <property type="entry name" value="Glucose Permease (Domain IIA)"/>
    <property type="match status" value="1"/>
</dbReference>
<keyword evidence="1" id="KW-0732">Signal</keyword>
<dbReference type="InterPro" id="IPR011055">
    <property type="entry name" value="Dup_hybrid_motif"/>
</dbReference>
<dbReference type="CDD" id="cd12797">
    <property type="entry name" value="M23_peptidase"/>
    <property type="match status" value="1"/>
</dbReference>
<evidence type="ECO:0000256" key="1">
    <source>
        <dbReference type="SAM" id="SignalP"/>
    </source>
</evidence>
<dbReference type="PANTHER" id="PTHR21666:SF270">
    <property type="entry name" value="MUREIN HYDROLASE ACTIVATOR ENVC"/>
    <property type="match status" value="1"/>
</dbReference>
<name>A0A367YSN6_9ACTN</name>
<dbReference type="InterPro" id="IPR016047">
    <property type="entry name" value="M23ase_b-sheet_dom"/>
</dbReference>
<dbReference type="PROSITE" id="PS51318">
    <property type="entry name" value="TAT"/>
    <property type="match status" value="1"/>
</dbReference>